<evidence type="ECO:0000313" key="7">
    <source>
        <dbReference type="EMBL" id="URE37849.1"/>
    </source>
</evidence>
<dbReference type="InterPro" id="IPR008271">
    <property type="entry name" value="Ser/Thr_kinase_AS"/>
</dbReference>
<accession>A0A9E7L4T7</accession>
<gene>
    <name evidence="7" type="ORF">MUK42_12178</name>
</gene>
<proteinExistence type="predicted"/>
<dbReference type="GO" id="GO:0016020">
    <property type="term" value="C:membrane"/>
    <property type="evidence" value="ECO:0007669"/>
    <property type="project" value="UniProtKB-SubCell"/>
</dbReference>
<evidence type="ECO:0000313" key="8">
    <source>
        <dbReference type="Proteomes" id="UP001055439"/>
    </source>
</evidence>
<keyword evidence="7" id="KW-0418">Kinase</keyword>
<keyword evidence="4" id="KW-1133">Transmembrane helix</keyword>
<evidence type="ECO:0000256" key="5">
    <source>
        <dbReference type="ARBA" id="ARBA00023136"/>
    </source>
</evidence>
<reference evidence="7" key="1">
    <citation type="submission" date="2022-05" db="EMBL/GenBank/DDBJ databases">
        <title>The Musa troglodytarum L. genome provides insights into the mechanism of non-climacteric behaviour and enrichment of carotenoids.</title>
        <authorList>
            <person name="Wang J."/>
        </authorList>
    </citation>
    <scope>NUCLEOTIDE SEQUENCE</scope>
    <source>
        <tissue evidence="7">Leaf</tissue>
    </source>
</reference>
<name>A0A9E7L4T7_9LILI</name>
<comment type="subcellular location">
    <subcellularLocation>
        <location evidence="1">Membrane</location>
        <topology evidence="1">Single-pass membrane protein</topology>
    </subcellularLocation>
</comment>
<dbReference type="PROSITE" id="PS00108">
    <property type="entry name" value="PROTEIN_KINASE_ST"/>
    <property type="match status" value="1"/>
</dbReference>
<dbReference type="PROSITE" id="PS50011">
    <property type="entry name" value="PROTEIN_KINASE_DOM"/>
    <property type="match status" value="1"/>
</dbReference>
<dbReference type="PANTHER" id="PTHR47974">
    <property type="entry name" value="OS07G0415500 PROTEIN"/>
    <property type="match status" value="1"/>
</dbReference>
<dbReference type="Proteomes" id="UP001055439">
    <property type="component" value="Chromosome 8"/>
</dbReference>
<keyword evidence="3" id="KW-0732">Signal</keyword>
<evidence type="ECO:0000256" key="2">
    <source>
        <dbReference type="ARBA" id="ARBA00022692"/>
    </source>
</evidence>
<feature type="domain" description="Protein kinase" evidence="6">
    <location>
        <begin position="1"/>
        <end position="160"/>
    </location>
</feature>
<dbReference type="Pfam" id="PF00069">
    <property type="entry name" value="Pkinase"/>
    <property type="match status" value="1"/>
</dbReference>
<dbReference type="AlphaFoldDB" id="A0A9E7L4T7"/>
<keyword evidence="5" id="KW-0472">Membrane</keyword>
<evidence type="ECO:0000256" key="3">
    <source>
        <dbReference type="ARBA" id="ARBA00022729"/>
    </source>
</evidence>
<protein>
    <submittedName>
        <fullName evidence="7">Serine threonine-protein kinase</fullName>
    </submittedName>
</protein>
<dbReference type="GO" id="GO:0004672">
    <property type="term" value="F:protein kinase activity"/>
    <property type="evidence" value="ECO:0007669"/>
    <property type="project" value="InterPro"/>
</dbReference>
<sequence length="160" mass="18195">MGACSGGAKGSRLRWASPEAWLTLHRECLEWVVHRDLKPENILLDSEFEPKIGVIGLAKLSKRGGMNSGVSRARGTRGYVAPEWASNLPITSKVDVYSHGVVLLELTRGSRVWDWKRRRRTDRRAWFAHRRKERRNEEVQWIGDLVDGVGLMAQFGPYGL</sequence>
<keyword evidence="7" id="KW-0808">Transferase</keyword>
<dbReference type="PANTHER" id="PTHR47974:SF4">
    <property type="entry name" value="RECEPTOR-LIKE SERINE_THREONINE-PROTEIN KINASE"/>
    <property type="match status" value="1"/>
</dbReference>
<keyword evidence="2" id="KW-0812">Transmembrane</keyword>
<keyword evidence="8" id="KW-1185">Reference proteome</keyword>
<dbReference type="Gene3D" id="1.10.510.10">
    <property type="entry name" value="Transferase(Phosphotransferase) domain 1"/>
    <property type="match status" value="1"/>
</dbReference>
<organism evidence="7 8">
    <name type="scientific">Musa troglodytarum</name>
    <name type="common">fe'i banana</name>
    <dbReference type="NCBI Taxonomy" id="320322"/>
    <lineage>
        <taxon>Eukaryota</taxon>
        <taxon>Viridiplantae</taxon>
        <taxon>Streptophyta</taxon>
        <taxon>Embryophyta</taxon>
        <taxon>Tracheophyta</taxon>
        <taxon>Spermatophyta</taxon>
        <taxon>Magnoliopsida</taxon>
        <taxon>Liliopsida</taxon>
        <taxon>Zingiberales</taxon>
        <taxon>Musaceae</taxon>
        <taxon>Musa</taxon>
    </lineage>
</organism>
<dbReference type="InterPro" id="IPR011009">
    <property type="entry name" value="Kinase-like_dom_sf"/>
</dbReference>
<evidence type="ECO:0000256" key="1">
    <source>
        <dbReference type="ARBA" id="ARBA00004167"/>
    </source>
</evidence>
<dbReference type="GO" id="GO:0005524">
    <property type="term" value="F:ATP binding"/>
    <property type="evidence" value="ECO:0007669"/>
    <property type="project" value="InterPro"/>
</dbReference>
<evidence type="ECO:0000256" key="4">
    <source>
        <dbReference type="ARBA" id="ARBA00022989"/>
    </source>
</evidence>
<dbReference type="OrthoDB" id="543442at2759"/>
<evidence type="ECO:0000259" key="6">
    <source>
        <dbReference type="PROSITE" id="PS50011"/>
    </source>
</evidence>
<dbReference type="InterPro" id="IPR000719">
    <property type="entry name" value="Prot_kinase_dom"/>
</dbReference>
<dbReference type="SUPFAM" id="SSF56112">
    <property type="entry name" value="Protein kinase-like (PK-like)"/>
    <property type="match status" value="1"/>
</dbReference>
<dbReference type="EMBL" id="CP097510">
    <property type="protein sequence ID" value="URE37849.1"/>
    <property type="molecule type" value="Genomic_DNA"/>
</dbReference>